<protein>
    <submittedName>
        <fullName evidence="1">Fringe-like</fullName>
    </submittedName>
</protein>
<comment type="caution">
    <text evidence="1">The sequence shown here is derived from an EMBL/GenBank/DDBJ whole genome shotgun (WGS) entry which is preliminary data.</text>
</comment>
<organism evidence="1 2">
    <name type="scientific">Tritrichomonas musculus</name>
    <dbReference type="NCBI Taxonomy" id="1915356"/>
    <lineage>
        <taxon>Eukaryota</taxon>
        <taxon>Metamonada</taxon>
        <taxon>Parabasalia</taxon>
        <taxon>Tritrichomonadida</taxon>
        <taxon>Tritrichomonadidae</taxon>
        <taxon>Tritrichomonas</taxon>
    </lineage>
</organism>
<reference evidence="1 2" key="1">
    <citation type="submission" date="2024-04" db="EMBL/GenBank/DDBJ databases">
        <title>Tritrichomonas musculus Genome.</title>
        <authorList>
            <person name="Alves-Ferreira E."/>
            <person name="Grigg M."/>
            <person name="Lorenzi H."/>
            <person name="Galac M."/>
        </authorList>
    </citation>
    <scope>NUCLEOTIDE SEQUENCE [LARGE SCALE GENOMIC DNA]</scope>
    <source>
        <strain evidence="1 2">EAF2021</strain>
    </source>
</reference>
<proteinExistence type="predicted"/>
<evidence type="ECO:0000313" key="2">
    <source>
        <dbReference type="Proteomes" id="UP001470230"/>
    </source>
</evidence>
<evidence type="ECO:0000313" key="1">
    <source>
        <dbReference type="EMBL" id="KAK8853934.1"/>
    </source>
</evidence>
<accession>A0ABR2HXD2</accession>
<gene>
    <name evidence="1" type="ORF">M9Y10_016481</name>
</gene>
<keyword evidence="2" id="KW-1185">Reference proteome</keyword>
<dbReference type="Proteomes" id="UP001470230">
    <property type="component" value="Unassembled WGS sequence"/>
</dbReference>
<name>A0ABR2HXD2_9EUKA</name>
<dbReference type="EMBL" id="JAPFFF010000021">
    <property type="protein sequence ID" value="KAK8853934.1"/>
    <property type="molecule type" value="Genomic_DNA"/>
</dbReference>
<dbReference type="Gene3D" id="3.90.550.50">
    <property type="match status" value="1"/>
</dbReference>
<sequence length="303" mass="35259">MTDKEINDPNHKLLVGIMTTPNSKRFDSSINISGILDSNDSFLGGIIMSNLNSSRFPNLVDIKYPTEITDYLKTVPLAKKLWNERDLMWIKVSMQFDLGIKLIGFLQYFILNSTANWLVRYCDDAFINRFMIPDLLRYLNSRFNPTQDFYVGGACLDYIKEPILQGGSGYIISKYAAKKILSNSMDWLRDMSYYEDWEFSRLLPKMGFPVCNGTNPFFIGHSAKPFVKWLSKVGLTNLFPKCPEKLPELEFCQRVMPKMRNTAFFHDQHKVFSLFDMFNFLNYIPDNLYWYQNGESASLCLKK</sequence>